<proteinExistence type="predicted"/>
<sequence>MSIYKKRNHNVCTVTPTVAPRKKKGFIEGNVSLGSFLQNIKSRKARREHTIL</sequence>
<evidence type="ECO:0000313" key="1">
    <source>
        <dbReference type="EMBL" id="MBX47798.1"/>
    </source>
</evidence>
<organism evidence="1">
    <name type="scientific">Rhizophora mucronata</name>
    <name type="common">Asiatic mangrove</name>
    <dbReference type="NCBI Taxonomy" id="61149"/>
    <lineage>
        <taxon>Eukaryota</taxon>
        <taxon>Viridiplantae</taxon>
        <taxon>Streptophyta</taxon>
        <taxon>Embryophyta</taxon>
        <taxon>Tracheophyta</taxon>
        <taxon>Spermatophyta</taxon>
        <taxon>Magnoliopsida</taxon>
        <taxon>eudicotyledons</taxon>
        <taxon>Gunneridae</taxon>
        <taxon>Pentapetalae</taxon>
        <taxon>rosids</taxon>
        <taxon>fabids</taxon>
        <taxon>Malpighiales</taxon>
        <taxon>Rhizophoraceae</taxon>
        <taxon>Rhizophora</taxon>
    </lineage>
</organism>
<accession>A0A2P2NZ61</accession>
<protein>
    <submittedName>
        <fullName evidence="1">Uncharacterized protein</fullName>
    </submittedName>
</protein>
<reference evidence="1" key="1">
    <citation type="submission" date="2018-02" db="EMBL/GenBank/DDBJ databases">
        <title>Rhizophora mucronata_Transcriptome.</title>
        <authorList>
            <person name="Meera S.P."/>
            <person name="Sreeshan A."/>
            <person name="Augustine A."/>
        </authorList>
    </citation>
    <scope>NUCLEOTIDE SEQUENCE</scope>
    <source>
        <tissue evidence="1">Leaf</tissue>
    </source>
</reference>
<dbReference type="EMBL" id="GGEC01067314">
    <property type="protein sequence ID" value="MBX47798.1"/>
    <property type="molecule type" value="Transcribed_RNA"/>
</dbReference>
<name>A0A2P2NZ61_RHIMU</name>
<dbReference type="AlphaFoldDB" id="A0A2P2NZ61"/>